<dbReference type="InterPro" id="IPR036305">
    <property type="entry name" value="RGS_sf"/>
</dbReference>
<dbReference type="AlphaFoldDB" id="A0ABD2N242"/>
<comment type="caution">
    <text evidence="7">The sequence shown here is derived from an EMBL/GenBank/DDBJ whole genome shotgun (WGS) entry which is preliminary data.</text>
</comment>
<dbReference type="PANTHER" id="PTHR24355:SF18">
    <property type="entry name" value="G PROTEIN-COUPLED RECEPTOR KINASE"/>
    <property type="match status" value="1"/>
</dbReference>
<organism evidence="7 8">
    <name type="scientific">Cryptolaemus montrouzieri</name>
    <dbReference type="NCBI Taxonomy" id="559131"/>
    <lineage>
        <taxon>Eukaryota</taxon>
        <taxon>Metazoa</taxon>
        <taxon>Ecdysozoa</taxon>
        <taxon>Arthropoda</taxon>
        <taxon>Hexapoda</taxon>
        <taxon>Insecta</taxon>
        <taxon>Pterygota</taxon>
        <taxon>Neoptera</taxon>
        <taxon>Endopterygota</taxon>
        <taxon>Coleoptera</taxon>
        <taxon>Polyphaga</taxon>
        <taxon>Cucujiformia</taxon>
        <taxon>Coccinelloidea</taxon>
        <taxon>Coccinellidae</taxon>
        <taxon>Scymninae</taxon>
        <taxon>Scymnini</taxon>
        <taxon>Cryptolaemus</taxon>
    </lineage>
</organism>
<evidence type="ECO:0000256" key="5">
    <source>
        <dbReference type="ARBA" id="ARBA00022840"/>
    </source>
</evidence>
<proteinExistence type="predicted"/>
<evidence type="ECO:0000256" key="3">
    <source>
        <dbReference type="ARBA" id="ARBA00022741"/>
    </source>
</evidence>
<keyword evidence="1" id="KW-0723">Serine/threonine-protein kinase</keyword>
<keyword evidence="4" id="KW-0418">Kinase</keyword>
<dbReference type="InterPro" id="IPR044926">
    <property type="entry name" value="RGS_subdomain_2"/>
</dbReference>
<dbReference type="InterPro" id="IPR016137">
    <property type="entry name" value="RGS"/>
</dbReference>
<name>A0ABD2N242_9CUCU</name>
<dbReference type="Gene3D" id="1.10.167.10">
    <property type="entry name" value="Regulator of G-protein Signalling 4, domain 2"/>
    <property type="match status" value="1"/>
</dbReference>
<evidence type="ECO:0000256" key="1">
    <source>
        <dbReference type="ARBA" id="ARBA00022527"/>
    </source>
</evidence>
<dbReference type="GO" id="GO:0004674">
    <property type="term" value="F:protein serine/threonine kinase activity"/>
    <property type="evidence" value="ECO:0007669"/>
    <property type="project" value="UniProtKB-KW"/>
</dbReference>
<feature type="domain" description="RGS" evidence="6">
    <location>
        <begin position="85"/>
        <end position="161"/>
    </location>
</feature>
<keyword evidence="3" id="KW-0547">Nucleotide-binding</keyword>
<accession>A0ABD2N242</accession>
<dbReference type="PROSITE" id="PS50132">
    <property type="entry name" value="RGS"/>
    <property type="match status" value="1"/>
</dbReference>
<evidence type="ECO:0000256" key="2">
    <source>
        <dbReference type="ARBA" id="ARBA00022679"/>
    </source>
</evidence>
<evidence type="ECO:0000259" key="6">
    <source>
        <dbReference type="PROSITE" id="PS50132"/>
    </source>
</evidence>
<gene>
    <name evidence="7" type="ORF">HHI36_014208</name>
</gene>
<dbReference type="GO" id="GO:0005524">
    <property type="term" value="F:ATP binding"/>
    <property type="evidence" value="ECO:0007669"/>
    <property type="project" value="UniProtKB-KW"/>
</dbReference>
<dbReference type="Proteomes" id="UP001516400">
    <property type="component" value="Unassembled WGS sequence"/>
</dbReference>
<evidence type="ECO:0000313" key="7">
    <source>
        <dbReference type="EMBL" id="KAL3272746.1"/>
    </source>
</evidence>
<keyword evidence="2" id="KW-0808">Transferase</keyword>
<dbReference type="PANTHER" id="PTHR24355">
    <property type="entry name" value="G PROTEIN-COUPLED RECEPTOR KINASE/RIBOSOMAL PROTEIN S6 KINASE"/>
    <property type="match status" value="1"/>
</dbReference>
<evidence type="ECO:0000256" key="4">
    <source>
        <dbReference type="ARBA" id="ARBA00022777"/>
    </source>
</evidence>
<evidence type="ECO:0000313" key="8">
    <source>
        <dbReference type="Proteomes" id="UP001516400"/>
    </source>
</evidence>
<dbReference type="SUPFAM" id="SSF48097">
    <property type="entry name" value="Regulator of G-protein signaling, RGS"/>
    <property type="match status" value="1"/>
</dbReference>
<sequence>MGKQPGRKQNGSRGLRHGADMKRHAVYMEKTCPCNNSMDIRIRKLKSFLLPFKCTSKVHRREEGFETCEVNLSPFPIRPYWKTLIKAYEKLECQEERMKQARDIYDNFIMKELLARTHDYSKECLQHVQRHLIKNDVPPTLFEPYIEEIYNQLRDEPFKNF</sequence>
<keyword evidence="8" id="KW-1185">Reference proteome</keyword>
<keyword evidence="5" id="KW-0067">ATP-binding</keyword>
<dbReference type="EMBL" id="JABFTP020000062">
    <property type="protein sequence ID" value="KAL3272746.1"/>
    <property type="molecule type" value="Genomic_DNA"/>
</dbReference>
<protein>
    <recommendedName>
        <fullName evidence="6">RGS domain-containing protein</fullName>
    </recommendedName>
</protein>
<reference evidence="7 8" key="1">
    <citation type="journal article" date="2021" name="BMC Biol.">
        <title>Horizontally acquired antibacterial genes associated with adaptive radiation of ladybird beetles.</title>
        <authorList>
            <person name="Li H.S."/>
            <person name="Tang X.F."/>
            <person name="Huang Y.H."/>
            <person name="Xu Z.Y."/>
            <person name="Chen M.L."/>
            <person name="Du X.Y."/>
            <person name="Qiu B.Y."/>
            <person name="Chen P.T."/>
            <person name="Zhang W."/>
            <person name="Slipinski A."/>
            <person name="Escalona H.E."/>
            <person name="Waterhouse R.M."/>
            <person name="Zwick A."/>
            <person name="Pang H."/>
        </authorList>
    </citation>
    <scope>NUCLEOTIDE SEQUENCE [LARGE SCALE GENOMIC DNA]</scope>
    <source>
        <strain evidence="7">SYSU2018</strain>
    </source>
</reference>
<dbReference type="Pfam" id="PF00615">
    <property type="entry name" value="RGS"/>
    <property type="match status" value="1"/>
</dbReference>